<gene>
    <name evidence="1" type="ORF">apy_05770</name>
</gene>
<dbReference type="AlphaFoldDB" id="A0A401H940"/>
<sequence>MVVTIEIGGILERKLRRLAEMGLYASVAEAVREAVRSMLQSMDLRSLALDLYVHRGSTLHYAAEFADETFRGFIDYLLERGVTPSIGAVVAEDYAPPTGEVLVVDALTAYTLYSTGLADLMAHLSSEGYVFEAPSAIESQLHLLDAWRIRRGFRPVNGLALTDIKVPEEEPRDLLATPLEAAVLSYAAREGAVLLSDDYRLRVRAREMGVEARSSLSLISMYVRSVGEPPDSLPEIVMSARAIPLLIPRSALEAWGVE</sequence>
<dbReference type="GO" id="GO:0006355">
    <property type="term" value="P:regulation of DNA-templated transcription"/>
    <property type="evidence" value="ECO:0007669"/>
    <property type="project" value="InterPro"/>
</dbReference>
<organism evidence="1 2">
    <name type="scientific">Aeropyrum pernix</name>
    <dbReference type="NCBI Taxonomy" id="56636"/>
    <lineage>
        <taxon>Archaea</taxon>
        <taxon>Thermoproteota</taxon>
        <taxon>Thermoprotei</taxon>
        <taxon>Desulfurococcales</taxon>
        <taxon>Desulfurococcaceae</taxon>
        <taxon>Aeropyrum</taxon>
    </lineage>
</organism>
<evidence type="ECO:0000313" key="1">
    <source>
        <dbReference type="EMBL" id="GBF08852.1"/>
    </source>
</evidence>
<dbReference type="OrthoDB" id="375666at2157"/>
<dbReference type="InterPro" id="IPR010985">
    <property type="entry name" value="Ribbon_hlx_hlx"/>
</dbReference>
<protein>
    <submittedName>
        <fullName evidence="1">Uncharacterized protein</fullName>
    </submittedName>
</protein>
<proteinExistence type="predicted"/>
<dbReference type="Proteomes" id="UP000291213">
    <property type="component" value="Unassembled WGS sequence"/>
</dbReference>
<reference evidence="1 2" key="1">
    <citation type="submission" date="2017-02" db="EMBL/GenBank/DDBJ databases">
        <title>isolation and characterization of a novel temperate virus Aeropyrum globular virus 1 infecting hyperthermophilic archaeon Aeropyrum.</title>
        <authorList>
            <person name="Yumiya M."/>
            <person name="Yoshida T."/>
            <person name="Sako Y."/>
        </authorList>
    </citation>
    <scope>NUCLEOTIDE SEQUENCE [LARGE SCALE GENOMIC DNA]</scope>
    <source>
        <strain evidence="1 2">YK1-12-2013</strain>
    </source>
</reference>
<name>A0A401H940_AERPX</name>
<comment type="caution">
    <text evidence="1">The sequence shown here is derived from an EMBL/GenBank/DDBJ whole genome shotgun (WGS) entry which is preliminary data.</text>
</comment>
<evidence type="ECO:0000313" key="2">
    <source>
        <dbReference type="Proteomes" id="UP000291213"/>
    </source>
</evidence>
<dbReference type="EMBL" id="BDMD01000030">
    <property type="protein sequence ID" value="GBF08852.1"/>
    <property type="molecule type" value="Genomic_DNA"/>
</dbReference>
<dbReference type="SUPFAM" id="SSF47598">
    <property type="entry name" value="Ribbon-helix-helix"/>
    <property type="match status" value="1"/>
</dbReference>
<accession>A0A401H940</accession>
<dbReference type="RefSeq" id="WP_131159886.1">
    <property type="nucleotide sequence ID" value="NZ_BDMD01000030.1"/>
</dbReference>